<dbReference type="Pfam" id="PF15886">
    <property type="entry name" value="CBM39"/>
    <property type="match status" value="1"/>
</dbReference>
<dbReference type="GO" id="GO:0004553">
    <property type="term" value="F:hydrolase activity, hydrolyzing O-glycosyl compounds"/>
    <property type="evidence" value="ECO:0007669"/>
    <property type="project" value="InterPro"/>
</dbReference>
<keyword evidence="6 9" id="KW-0732">Signal</keyword>
<dbReference type="PROSITE" id="PS51969">
    <property type="entry name" value="CBM39"/>
    <property type="match status" value="1"/>
</dbReference>
<dbReference type="Gene3D" id="2.60.120.200">
    <property type="match status" value="1"/>
</dbReference>
<dbReference type="PANTHER" id="PTHR10963">
    <property type="entry name" value="GLYCOSYL HYDROLASE-RELATED"/>
    <property type="match status" value="1"/>
</dbReference>
<evidence type="ECO:0000256" key="2">
    <source>
        <dbReference type="ARBA" id="ARBA00008781"/>
    </source>
</evidence>
<dbReference type="InterPro" id="IPR013320">
    <property type="entry name" value="ConA-like_dom_sf"/>
</dbReference>
<keyword evidence="4" id="KW-0964">Secreted</keyword>
<keyword evidence="5" id="KW-0399">Innate immunity</keyword>
<evidence type="ECO:0000256" key="1">
    <source>
        <dbReference type="ARBA" id="ARBA00004613"/>
    </source>
</evidence>
<dbReference type="CDD" id="cd02179">
    <property type="entry name" value="GH16_beta_GRP"/>
    <property type="match status" value="1"/>
</dbReference>
<evidence type="ECO:0000313" key="12">
    <source>
        <dbReference type="EMBL" id="CAH2090811.1"/>
    </source>
</evidence>
<dbReference type="InterPro" id="IPR031756">
    <property type="entry name" value="BGBP_N"/>
</dbReference>
<sequence length="477" mass="53856">MIFLLIGFLFIHSTLCYEVPPAKLEAIYPRGLRVSIPDDGFSIFAFHGKLNEEMEGLEGGYWSRDITKAKNGRWTFRDRNAELKIGDKIYFWTYVIKDGLGYRQDNGEWTVTGYVNEAGEPVSTDGTLISAQLTTAASTKPTSNLFPCELSESKVSVPGFVCKGQLLFEDNFNSGIEKGKVWTPEIKFPGEPDYPFNVYLFDSNIRVKDGQLSIKPVTLESKYGEGHVRQSLDLTERCTGRIGTNECYREAFGPQILPPIITAKITTKKTFNFKYGRVEVRARMPQGNWILPEIQLEPRDNVYGSQNYASGLLRIATVKGNYDLLKKLYGGPILTENEPYRSKYLKEKIGFDSWSSSFHNYTLLWSSDGISLYVDGEKYGDVSPGHGFAEEAKENGVAAASQWLKGTMMAPFDEMFYISLGLSVGGIHEFPDSPNKPWSNKATKAMFNFWEARSQWLSTWIDDTSTLIVDYVRVYAL</sequence>
<protein>
    <submittedName>
        <fullName evidence="12">Uncharacterized protein</fullName>
    </submittedName>
</protein>
<dbReference type="PROSITE" id="PS51762">
    <property type="entry name" value="GH16_2"/>
    <property type="match status" value="1"/>
</dbReference>
<feature type="chain" id="PRO_5043437624" evidence="9">
    <location>
        <begin position="17"/>
        <end position="477"/>
    </location>
</feature>
<dbReference type="PANTHER" id="PTHR10963:SF60">
    <property type="entry name" value="GRAM-NEGATIVE BACTERIA-BINDING PROTEIN 1-RELATED"/>
    <property type="match status" value="1"/>
</dbReference>
<evidence type="ECO:0000256" key="9">
    <source>
        <dbReference type="SAM" id="SignalP"/>
    </source>
</evidence>
<dbReference type="GO" id="GO:0002752">
    <property type="term" value="P:cell surface pattern recognition receptor signaling pathway"/>
    <property type="evidence" value="ECO:0007669"/>
    <property type="project" value="UniProtKB-ARBA"/>
</dbReference>
<evidence type="ECO:0000256" key="4">
    <source>
        <dbReference type="ARBA" id="ARBA00022525"/>
    </source>
</evidence>
<evidence type="ECO:0000256" key="8">
    <source>
        <dbReference type="ARBA" id="ARBA00023180"/>
    </source>
</evidence>
<dbReference type="EMBL" id="CAKOGL010000010">
    <property type="protein sequence ID" value="CAH2090811.1"/>
    <property type="molecule type" value="Genomic_DNA"/>
</dbReference>
<reference evidence="12" key="1">
    <citation type="submission" date="2022-03" db="EMBL/GenBank/DDBJ databases">
        <authorList>
            <person name="Tunstrom K."/>
        </authorList>
    </citation>
    <scope>NUCLEOTIDE SEQUENCE</scope>
</reference>
<keyword evidence="7" id="KW-0391">Immunity</keyword>
<proteinExistence type="inferred from homology"/>
<evidence type="ECO:0000256" key="7">
    <source>
        <dbReference type="ARBA" id="ARBA00022859"/>
    </source>
</evidence>
<feature type="domain" description="GH16" evidence="10">
    <location>
        <begin position="150"/>
        <end position="477"/>
    </location>
</feature>
<name>A0AAU9TUH6_EUPED</name>
<dbReference type="SUPFAM" id="SSF49899">
    <property type="entry name" value="Concanavalin A-like lectins/glucanases"/>
    <property type="match status" value="1"/>
</dbReference>
<keyword evidence="8" id="KW-0325">Glycoprotein</keyword>
<comment type="subunit">
    <text evidence="3">Monomer.</text>
</comment>
<dbReference type="InterPro" id="IPR000757">
    <property type="entry name" value="Beta-glucanase-like"/>
</dbReference>
<dbReference type="GO" id="GO:0045087">
    <property type="term" value="P:innate immune response"/>
    <property type="evidence" value="ECO:0007669"/>
    <property type="project" value="UniProtKB-KW"/>
</dbReference>
<dbReference type="Gene3D" id="2.60.40.2140">
    <property type="entry name" value="Beta-1,3-glucan-recognition protein, N-terminal domain"/>
    <property type="match status" value="1"/>
</dbReference>
<dbReference type="Proteomes" id="UP001153954">
    <property type="component" value="Unassembled WGS sequence"/>
</dbReference>
<evidence type="ECO:0000256" key="3">
    <source>
        <dbReference type="ARBA" id="ARBA00011245"/>
    </source>
</evidence>
<feature type="domain" description="CBM39" evidence="11">
    <location>
        <begin position="17"/>
        <end position="116"/>
    </location>
</feature>
<dbReference type="FunFam" id="2.60.120.200:FF:000235">
    <property type="entry name" value="Beta-1,3-glucan-binding protein"/>
    <property type="match status" value="1"/>
</dbReference>
<comment type="similarity">
    <text evidence="2">Belongs to the insect beta-1,3-glucan binding protein family.</text>
</comment>
<dbReference type="GO" id="GO:0030246">
    <property type="term" value="F:carbohydrate binding"/>
    <property type="evidence" value="ECO:0007669"/>
    <property type="project" value="InterPro"/>
</dbReference>
<comment type="subcellular location">
    <subcellularLocation>
        <location evidence="1">Secreted</location>
    </subcellularLocation>
</comment>
<organism evidence="12 13">
    <name type="scientific">Euphydryas editha</name>
    <name type="common">Edith's checkerspot</name>
    <dbReference type="NCBI Taxonomy" id="104508"/>
    <lineage>
        <taxon>Eukaryota</taxon>
        <taxon>Metazoa</taxon>
        <taxon>Ecdysozoa</taxon>
        <taxon>Arthropoda</taxon>
        <taxon>Hexapoda</taxon>
        <taxon>Insecta</taxon>
        <taxon>Pterygota</taxon>
        <taxon>Neoptera</taxon>
        <taxon>Endopterygota</taxon>
        <taxon>Lepidoptera</taxon>
        <taxon>Glossata</taxon>
        <taxon>Ditrysia</taxon>
        <taxon>Papilionoidea</taxon>
        <taxon>Nymphalidae</taxon>
        <taxon>Nymphalinae</taxon>
        <taxon>Euphydryas</taxon>
    </lineage>
</organism>
<dbReference type="FunFam" id="2.60.40.2140:FF:000001">
    <property type="entry name" value="Beta-1,3-glucan-binding protein"/>
    <property type="match status" value="1"/>
</dbReference>
<dbReference type="GO" id="GO:0005975">
    <property type="term" value="P:carbohydrate metabolic process"/>
    <property type="evidence" value="ECO:0007669"/>
    <property type="project" value="InterPro"/>
</dbReference>
<gene>
    <name evidence="12" type="ORF">EEDITHA_LOCUS6735</name>
</gene>
<dbReference type="InterPro" id="IPR043030">
    <property type="entry name" value="BGBP_N_sf"/>
</dbReference>
<evidence type="ECO:0000259" key="10">
    <source>
        <dbReference type="PROSITE" id="PS51762"/>
    </source>
</evidence>
<comment type="caution">
    <text evidence="12">The sequence shown here is derived from an EMBL/GenBank/DDBJ whole genome shotgun (WGS) entry which is preliminary data.</text>
</comment>
<evidence type="ECO:0000259" key="11">
    <source>
        <dbReference type="PROSITE" id="PS51969"/>
    </source>
</evidence>
<dbReference type="InterPro" id="IPR035806">
    <property type="entry name" value="GH16_GRP_C"/>
</dbReference>
<feature type="signal peptide" evidence="9">
    <location>
        <begin position="1"/>
        <end position="16"/>
    </location>
</feature>
<evidence type="ECO:0000313" key="13">
    <source>
        <dbReference type="Proteomes" id="UP001153954"/>
    </source>
</evidence>
<evidence type="ECO:0000256" key="6">
    <source>
        <dbReference type="ARBA" id="ARBA00022729"/>
    </source>
</evidence>
<accession>A0AAU9TUH6</accession>
<keyword evidence="13" id="KW-1185">Reference proteome</keyword>
<dbReference type="AlphaFoldDB" id="A0AAU9TUH6"/>
<dbReference type="GO" id="GO:0038187">
    <property type="term" value="F:pattern recognition receptor activity"/>
    <property type="evidence" value="ECO:0007669"/>
    <property type="project" value="UniProtKB-ARBA"/>
</dbReference>
<dbReference type="InterPro" id="IPR050546">
    <property type="entry name" value="Glycosyl_Hydrlase_16"/>
</dbReference>
<dbReference type="GO" id="GO:0005576">
    <property type="term" value="C:extracellular region"/>
    <property type="evidence" value="ECO:0007669"/>
    <property type="project" value="UniProtKB-SubCell"/>
</dbReference>
<evidence type="ECO:0000256" key="5">
    <source>
        <dbReference type="ARBA" id="ARBA00022588"/>
    </source>
</evidence>